<dbReference type="SUPFAM" id="SSF52058">
    <property type="entry name" value="L domain-like"/>
    <property type="match status" value="1"/>
</dbReference>
<dbReference type="KEGG" id="sly:101244303"/>
<proteinExistence type="predicted"/>
<dbReference type="Pfam" id="PF00646">
    <property type="entry name" value="F-box"/>
    <property type="match status" value="1"/>
</dbReference>
<dbReference type="Gramene" id="Solyc07g053040.2.1">
    <property type="protein sequence ID" value="Solyc07g053040.2.1"/>
    <property type="gene ID" value="Solyc07g053040.2"/>
</dbReference>
<dbReference type="PANTHER" id="PTHR31900">
    <property type="entry name" value="F-BOX/RNI SUPERFAMILY PROTEIN-RELATED"/>
    <property type="match status" value="1"/>
</dbReference>
<reference evidence="2" key="1">
    <citation type="journal article" date="2012" name="Nature">
        <title>The tomato genome sequence provides insights into fleshy fruit evolution.</title>
        <authorList>
            <consortium name="Tomato Genome Consortium"/>
        </authorList>
    </citation>
    <scope>NUCLEOTIDE SEQUENCE [LARGE SCALE GENOMIC DNA]</scope>
    <source>
        <strain evidence="2">cv. Heinz 1706</strain>
    </source>
</reference>
<dbReference type="InParanoid" id="A0A3Q7HET7"/>
<dbReference type="PaxDb" id="4081-Solyc07g053040.1.1"/>
<gene>
    <name evidence="2" type="primary">LOC101244303</name>
</gene>
<sequence length="535" mass="60849">MKNKKIILMETRSVKKKRLLHEIYASFSCGEDRISDLPDAVIHHILFFLPIKSIAKLSVLSKRWRHIWHTFPDLDFTTINVPSTSSSSGYYNLTSKVSSYVRNNYKKFHANCTSSGGADFIDQVLSFREKNSGIRVLRFHANLSFSRLNALIRGAVKHNVQELDVEVATNDYFNFPRSAITSESLRVFNLKSKYPGFRLPPSSIMKNGFKNLFSLSLSCLIMYEQPSLRDLFTETSFPLLKKLSLDGCTGLTYLHVSCRVLANLNLENCFQLENLDIMCPKLEKLSVKSCFDSYTSGTEVKIVGPRLKSIVWSNNTITDQSCLEDLTCLIEAFVGFFVLLEDIGTMKLRSVNDFLSGLSHSHSLVLENPSVEILSKNNHLAGISLRPFSELKSLELHTGFHKHNIPGLANLFRSSPATNTLILNITNEHNIQRRKWNRDLWQLSNSGEERFWESQSNAMNSFLQHLKVVKIHGFSECESDVSLVKFLLKHGKVLQEMFLCVAELSKSRDSLHREKIKSQIMGFSKASCNAKIVFK</sequence>
<dbReference type="SMART" id="SM00579">
    <property type="entry name" value="FBD"/>
    <property type="match status" value="1"/>
</dbReference>
<dbReference type="PROSITE" id="PS50181">
    <property type="entry name" value="FBOX"/>
    <property type="match status" value="1"/>
</dbReference>
<dbReference type="FunCoup" id="A0A3Q7HET7">
    <property type="interactions" value="24"/>
</dbReference>
<evidence type="ECO:0000313" key="2">
    <source>
        <dbReference type="EnsemblPlants" id="Solyc07g053040.2.1"/>
    </source>
</evidence>
<dbReference type="InterPro" id="IPR055357">
    <property type="entry name" value="LRR_At1g61320_AtMIF1"/>
</dbReference>
<accession>A0A3Q7HET7</accession>
<keyword evidence="3" id="KW-1185">Reference proteome</keyword>
<dbReference type="InterPro" id="IPR032675">
    <property type="entry name" value="LRR_dom_sf"/>
</dbReference>
<dbReference type="OMA" id="KIRSQMM"/>
<dbReference type="RefSeq" id="XP_004243826.2">
    <property type="nucleotide sequence ID" value="XM_004243778.5"/>
</dbReference>
<evidence type="ECO:0000313" key="3">
    <source>
        <dbReference type="Proteomes" id="UP000004994"/>
    </source>
</evidence>
<dbReference type="InterPro" id="IPR053781">
    <property type="entry name" value="F-box_AtFBL13-like"/>
</dbReference>
<dbReference type="Proteomes" id="UP000004994">
    <property type="component" value="Chromosome 7"/>
</dbReference>
<dbReference type="GeneID" id="101244303"/>
<dbReference type="SUPFAM" id="SSF81383">
    <property type="entry name" value="F-box domain"/>
    <property type="match status" value="1"/>
</dbReference>
<name>A0A3Q7HET7_SOLLC</name>
<dbReference type="EnsemblPlants" id="Solyc07g053040.2.1">
    <property type="protein sequence ID" value="Solyc07g053040.2.1"/>
    <property type="gene ID" value="Solyc07g053040.2"/>
</dbReference>
<reference evidence="2" key="2">
    <citation type="submission" date="2019-01" db="UniProtKB">
        <authorList>
            <consortium name="EnsemblPlants"/>
        </authorList>
    </citation>
    <scope>IDENTIFICATION</scope>
    <source>
        <strain evidence="2">cv. Heinz 1706</strain>
    </source>
</reference>
<dbReference type="STRING" id="4081.A0A3Q7HET7"/>
<dbReference type="Gene3D" id="3.80.10.10">
    <property type="entry name" value="Ribonuclease Inhibitor"/>
    <property type="match status" value="1"/>
</dbReference>
<dbReference type="SMART" id="SM00256">
    <property type="entry name" value="FBOX"/>
    <property type="match status" value="1"/>
</dbReference>
<dbReference type="Pfam" id="PF08387">
    <property type="entry name" value="FBD"/>
    <property type="match status" value="1"/>
</dbReference>
<dbReference type="InterPro" id="IPR050232">
    <property type="entry name" value="FBL13/AtMIF1-like"/>
</dbReference>
<dbReference type="InterPro" id="IPR006566">
    <property type="entry name" value="FBD"/>
</dbReference>
<dbReference type="InterPro" id="IPR001810">
    <property type="entry name" value="F-box_dom"/>
</dbReference>
<dbReference type="Pfam" id="PF23622">
    <property type="entry name" value="LRR_At1g61320_AtMIF1"/>
    <property type="match status" value="1"/>
</dbReference>
<dbReference type="AlphaFoldDB" id="A0A3Q7HET7"/>
<dbReference type="InterPro" id="IPR036047">
    <property type="entry name" value="F-box-like_dom_sf"/>
</dbReference>
<feature type="domain" description="F-box" evidence="1">
    <location>
        <begin position="31"/>
        <end position="79"/>
    </location>
</feature>
<dbReference type="CDD" id="cd22160">
    <property type="entry name" value="F-box_AtFBL13-like"/>
    <property type="match status" value="1"/>
</dbReference>
<protein>
    <recommendedName>
        <fullName evidence="1">F-box domain-containing protein</fullName>
    </recommendedName>
</protein>
<dbReference type="PANTHER" id="PTHR31900:SF32">
    <property type="entry name" value="F-BOX_RNI_FBD-LIKE DOMAIN PROTEIN"/>
    <property type="match status" value="1"/>
</dbReference>
<dbReference type="OrthoDB" id="1868670at2759"/>
<organism evidence="2">
    <name type="scientific">Solanum lycopersicum</name>
    <name type="common">Tomato</name>
    <name type="synonym">Lycopersicon esculentum</name>
    <dbReference type="NCBI Taxonomy" id="4081"/>
    <lineage>
        <taxon>Eukaryota</taxon>
        <taxon>Viridiplantae</taxon>
        <taxon>Streptophyta</taxon>
        <taxon>Embryophyta</taxon>
        <taxon>Tracheophyta</taxon>
        <taxon>Spermatophyta</taxon>
        <taxon>Magnoliopsida</taxon>
        <taxon>eudicotyledons</taxon>
        <taxon>Gunneridae</taxon>
        <taxon>Pentapetalae</taxon>
        <taxon>asterids</taxon>
        <taxon>lamiids</taxon>
        <taxon>Solanales</taxon>
        <taxon>Solanaceae</taxon>
        <taxon>Solanoideae</taxon>
        <taxon>Solaneae</taxon>
        <taxon>Solanum</taxon>
        <taxon>Solanum subgen. Lycopersicon</taxon>
    </lineage>
</organism>
<evidence type="ECO:0000259" key="1">
    <source>
        <dbReference type="PROSITE" id="PS50181"/>
    </source>
</evidence>